<reference evidence="8" key="1">
    <citation type="journal article" date="2014" name="PLoS Genet.">
        <title>Signature Gene Expression Reveals Novel Clues to the Molecular Mechanisms of Dimorphic Transition in Penicillium marneffei.</title>
        <authorList>
            <person name="Yang E."/>
            <person name="Wang G."/>
            <person name="Cai J."/>
            <person name="Woo P.C."/>
            <person name="Lau S.K."/>
            <person name="Yuen K.-Y."/>
            <person name="Chow W.-N."/>
            <person name="Lin X."/>
        </authorList>
    </citation>
    <scope>NUCLEOTIDE SEQUENCE [LARGE SCALE GENOMIC DNA]</scope>
    <source>
        <strain evidence="8">PM1</strain>
    </source>
</reference>
<dbReference type="PANTHER" id="PTHR15549:SF6">
    <property type="entry name" value="MID2 DOMAIN-CONTAINING PROTEIN"/>
    <property type="match status" value="1"/>
</dbReference>
<feature type="compositionally biased region" description="Low complexity" evidence="5">
    <location>
        <begin position="138"/>
        <end position="174"/>
    </location>
</feature>
<comment type="caution">
    <text evidence="8">The sequence shown here is derived from an EMBL/GenBank/DDBJ whole genome shotgun (WGS) entry which is preliminary data.</text>
</comment>
<dbReference type="EMBL" id="JPOX01000010">
    <property type="protein sequence ID" value="KFX49173.1"/>
    <property type="molecule type" value="Genomic_DNA"/>
</dbReference>
<sequence length="278" mass="29076">MADMSIRRVLWLLVWSLLWSPSLQDSSYTFTNPPPQGSQITNPSYEVGSDIGIGWVGGNDFVSVRLVHVLPSNDDEFTYVFRNVTNLGGHYTWQINLGSMNLTSSHQFFFNIFVEGETSPRAITHNFNLTQAVTSTTAPASTSFTTSASTSSSTISTTSSPTNPATSPASATNTVVPENSGLSSGAKAGIGVGVAVGVIALLAAAAFWWRSRQGNNGAGGAGGAEGGQATGSPYLPVNQQPPHEYYKPPGATGLSEAPSELSGSGPQALEMADTSRPR</sequence>
<evidence type="ECO:0000256" key="6">
    <source>
        <dbReference type="SAM" id="Phobius"/>
    </source>
</evidence>
<evidence type="ECO:0000256" key="3">
    <source>
        <dbReference type="ARBA" id="ARBA00022989"/>
    </source>
</evidence>
<dbReference type="PANTHER" id="PTHR15549">
    <property type="entry name" value="PAIRED IMMUNOGLOBULIN-LIKE TYPE 2 RECEPTOR"/>
    <property type="match status" value="1"/>
</dbReference>
<dbReference type="GO" id="GO:0016020">
    <property type="term" value="C:membrane"/>
    <property type="evidence" value="ECO:0007669"/>
    <property type="project" value="UniProtKB-SubCell"/>
</dbReference>
<evidence type="ECO:0000256" key="4">
    <source>
        <dbReference type="ARBA" id="ARBA00023136"/>
    </source>
</evidence>
<feature type="transmembrane region" description="Helical" evidence="6">
    <location>
        <begin position="188"/>
        <end position="209"/>
    </location>
</feature>
<dbReference type="HOGENOM" id="CLU_963711_0_0_1"/>
<dbReference type="AlphaFoldDB" id="A0A093XV89"/>
<feature type="region of interest" description="Disordered" evidence="5">
    <location>
        <begin position="138"/>
        <end position="176"/>
    </location>
</feature>
<dbReference type="InterPro" id="IPR051694">
    <property type="entry name" value="Immunoregulatory_rcpt-like"/>
</dbReference>
<gene>
    <name evidence="8" type="ORF">GQ26_0101890</name>
</gene>
<keyword evidence="7" id="KW-0732">Signal</keyword>
<feature type="signal peptide" evidence="7">
    <location>
        <begin position="1"/>
        <end position="24"/>
    </location>
</feature>
<comment type="subcellular location">
    <subcellularLocation>
        <location evidence="1">Membrane</location>
        <topology evidence="1">Single-pass membrane protein</topology>
    </subcellularLocation>
</comment>
<dbReference type="eggNOG" id="ENOG502SQIV">
    <property type="taxonomic scope" value="Eukaryota"/>
</dbReference>
<feature type="chain" id="PRO_5009749819" evidence="7">
    <location>
        <begin position="25"/>
        <end position="278"/>
    </location>
</feature>
<protein>
    <submittedName>
        <fullName evidence="8">Carcinoembryonic antigen-related cell adhesion molecule 1</fullName>
    </submittedName>
</protein>
<name>A0A093XV89_TALMA</name>
<feature type="compositionally biased region" description="Gly residues" evidence="5">
    <location>
        <begin position="217"/>
        <end position="229"/>
    </location>
</feature>
<keyword evidence="3 6" id="KW-1133">Transmembrane helix</keyword>
<accession>A0A093XV89</accession>
<dbReference type="GO" id="GO:0071944">
    <property type="term" value="C:cell periphery"/>
    <property type="evidence" value="ECO:0007669"/>
    <property type="project" value="UniProtKB-ARBA"/>
</dbReference>
<organism evidence="8">
    <name type="scientific">Talaromyces marneffei PM1</name>
    <dbReference type="NCBI Taxonomy" id="1077442"/>
    <lineage>
        <taxon>Eukaryota</taxon>
        <taxon>Fungi</taxon>
        <taxon>Dikarya</taxon>
        <taxon>Ascomycota</taxon>
        <taxon>Pezizomycotina</taxon>
        <taxon>Eurotiomycetes</taxon>
        <taxon>Eurotiomycetidae</taxon>
        <taxon>Eurotiales</taxon>
        <taxon>Trichocomaceae</taxon>
        <taxon>Talaromyces</taxon>
        <taxon>Talaromyces sect. Talaromyces</taxon>
    </lineage>
</organism>
<dbReference type="EMBL" id="JPOX01000010">
    <property type="protein sequence ID" value="KFX49174.1"/>
    <property type="molecule type" value="Genomic_DNA"/>
</dbReference>
<feature type="region of interest" description="Disordered" evidence="5">
    <location>
        <begin position="217"/>
        <end position="278"/>
    </location>
</feature>
<proteinExistence type="predicted"/>
<keyword evidence="2 6" id="KW-0812">Transmembrane</keyword>
<keyword evidence="4 6" id="KW-0472">Membrane</keyword>
<evidence type="ECO:0000256" key="2">
    <source>
        <dbReference type="ARBA" id="ARBA00022692"/>
    </source>
</evidence>
<evidence type="ECO:0000256" key="5">
    <source>
        <dbReference type="SAM" id="MobiDB-lite"/>
    </source>
</evidence>
<evidence type="ECO:0000256" key="1">
    <source>
        <dbReference type="ARBA" id="ARBA00004167"/>
    </source>
</evidence>
<evidence type="ECO:0000256" key="7">
    <source>
        <dbReference type="SAM" id="SignalP"/>
    </source>
</evidence>
<evidence type="ECO:0000313" key="8">
    <source>
        <dbReference type="EMBL" id="KFX49173.1"/>
    </source>
</evidence>